<name>A0A3P7KDN5_STRVU</name>
<dbReference type="EMBL" id="UYYB01003374">
    <property type="protein sequence ID" value="VDM66648.1"/>
    <property type="molecule type" value="Genomic_DNA"/>
</dbReference>
<sequence>MRTVFPEYTEGFPEITIPVTSIFTDRASFAVRFRIIKAWVFLNFSIPRSSPASGRGDPAIELTLEELESLLFIVFEDEWELLDFDILDEDCDEPELRDVVELFDGDAVAELGSSKCTDFAVTS</sequence>
<dbReference type="AlphaFoldDB" id="A0A3P7KDN5"/>
<accession>A0A3P7KDN5</accession>
<proteinExistence type="predicted"/>
<gene>
    <name evidence="1" type="ORF">SVUK_LOCUS1646</name>
</gene>
<dbReference type="Proteomes" id="UP000270094">
    <property type="component" value="Unassembled WGS sequence"/>
</dbReference>
<evidence type="ECO:0000313" key="2">
    <source>
        <dbReference type="Proteomes" id="UP000270094"/>
    </source>
</evidence>
<organism evidence="1 2">
    <name type="scientific">Strongylus vulgaris</name>
    <name type="common">Blood worm</name>
    <dbReference type="NCBI Taxonomy" id="40348"/>
    <lineage>
        <taxon>Eukaryota</taxon>
        <taxon>Metazoa</taxon>
        <taxon>Ecdysozoa</taxon>
        <taxon>Nematoda</taxon>
        <taxon>Chromadorea</taxon>
        <taxon>Rhabditida</taxon>
        <taxon>Rhabditina</taxon>
        <taxon>Rhabditomorpha</taxon>
        <taxon>Strongyloidea</taxon>
        <taxon>Strongylidae</taxon>
        <taxon>Strongylus</taxon>
    </lineage>
</organism>
<reference evidence="1 2" key="1">
    <citation type="submission" date="2018-11" db="EMBL/GenBank/DDBJ databases">
        <authorList>
            <consortium name="Pathogen Informatics"/>
        </authorList>
    </citation>
    <scope>NUCLEOTIDE SEQUENCE [LARGE SCALE GENOMIC DNA]</scope>
</reference>
<keyword evidence="2" id="KW-1185">Reference proteome</keyword>
<evidence type="ECO:0000313" key="1">
    <source>
        <dbReference type="EMBL" id="VDM66648.1"/>
    </source>
</evidence>
<protein>
    <submittedName>
        <fullName evidence="1">Uncharacterized protein</fullName>
    </submittedName>
</protein>